<dbReference type="EMBL" id="GBXM01008116">
    <property type="protein sequence ID" value="JAI00462.1"/>
    <property type="molecule type" value="Transcribed_RNA"/>
</dbReference>
<dbReference type="AlphaFoldDB" id="A0A0E9XDD9"/>
<reference evidence="1" key="2">
    <citation type="journal article" date="2015" name="Fish Shellfish Immunol.">
        <title>Early steps in the European eel (Anguilla anguilla)-Vibrio vulnificus interaction in the gills: Role of the RtxA13 toxin.</title>
        <authorList>
            <person name="Callol A."/>
            <person name="Pajuelo D."/>
            <person name="Ebbesson L."/>
            <person name="Teles M."/>
            <person name="MacKenzie S."/>
            <person name="Amaro C."/>
        </authorList>
    </citation>
    <scope>NUCLEOTIDE SEQUENCE</scope>
</reference>
<sequence>MCTTDLLSKGKDCSQHY</sequence>
<proteinExistence type="predicted"/>
<organism evidence="1">
    <name type="scientific">Anguilla anguilla</name>
    <name type="common">European freshwater eel</name>
    <name type="synonym">Muraena anguilla</name>
    <dbReference type="NCBI Taxonomy" id="7936"/>
    <lineage>
        <taxon>Eukaryota</taxon>
        <taxon>Metazoa</taxon>
        <taxon>Chordata</taxon>
        <taxon>Craniata</taxon>
        <taxon>Vertebrata</taxon>
        <taxon>Euteleostomi</taxon>
        <taxon>Actinopterygii</taxon>
        <taxon>Neopterygii</taxon>
        <taxon>Teleostei</taxon>
        <taxon>Anguilliformes</taxon>
        <taxon>Anguillidae</taxon>
        <taxon>Anguilla</taxon>
    </lineage>
</organism>
<protein>
    <submittedName>
        <fullName evidence="1">Uncharacterized protein</fullName>
    </submittedName>
</protein>
<reference evidence="1" key="1">
    <citation type="submission" date="2014-11" db="EMBL/GenBank/DDBJ databases">
        <authorList>
            <person name="Amaro Gonzalez C."/>
        </authorList>
    </citation>
    <scope>NUCLEOTIDE SEQUENCE</scope>
</reference>
<accession>A0A0E9XDD9</accession>
<evidence type="ECO:0000313" key="1">
    <source>
        <dbReference type="EMBL" id="JAI00462.1"/>
    </source>
</evidence>
<name>A0A0E9XDD9_ANGAN</name>